<organism evidence="2 3">
    <name type="scientific">Dillenia turbinata</name>
    <dbReference type="NCBI Taxonomy" id="194707"/>
    <lineage>
        <taxon>Eukaryota</taxon>
        <taxon>Viridiplantae</taxon>
        <taxon>Streptophyta</taxon>
        <taxon>Embryophyta</taxon>
        <taxon>Tracheophyta</taxon>
        <taxon>Spermatophyta</taxon>
        <taxon>Magnoliopsida</taxon>
        <taxon>eudicotyledons</taxon>
        <taxon>Gunneridae</taxon>
        <taxon>Pentapetalae</taxon>
        <taxon>Dilleniales</taxon>
        <taxon>Dilleniaceae</taxon>
        <taxon>Dillenia</taxon>
    </lineage>
</organism>
<dbReference type="GO" id="GO:0005829">
    <property type="term" value="C:cytosol"/>
    <property type="evidence" value="ECO:0007669"/>
    <property type="project" value="TreeGrafter"/>
</dbReference>
<dbReference type="GO" id="GO:0031929">
    <property type="term" value="P:TOR signaling"/>
    <property type="evidence" value="ECO:0007669"/>
    <property type="project" value="TreeGrafter"/>
</dbReference>
<name>A0AAN8W677_9MAGN</name>
<evidence type="ECO:0000313" key="2">
    <source>
        <dbReference type="EMBL" id="KAK6946030.1"/>
    </source>
</evidence>
<dbReference type="InterPro" id="IPR051330">
    <property type="entry name" value="Phosphatase_reg/MetRdx"/>
</dbReference>
<dbReference type="PANTHER" id="PTHR21021">
    <property type="entry name" value="GAF/PUTATIVE CYTOSKELETAL PROTEIN"/>
    <property type="match status" value="1"/>
</dbReference>
<comment type="similarity">
    <text evidence="1">Belongs to the TIP41 family.</text>
</comment>
<dbReference type="PANTHER" id="PTHR21021:SF16">
    <property type="entry name" value="TIP41-LIKE PROTEIN"/>
    <property type="match status" value="1"/>
</dbReference>
<dbReference type="AlphaFoldDB" id="A0AAN8W677"/>
<keyword evidence="3" id="KW-1185">Reference proteome</keyword>
<dbReference type="InterPro" id="IPR007303">
    <property type="entry name" value="TIP41-like"/>
</dbReference>
<sequence length="209" mass="23740">MEVLVDEKEIKAAGGGLLPEGRRGLRIHGWELESQKRSILNSFQLQHSLVLKHVNSGIRIHFNACDALVGWKIKPFQQVVLDYDYTFTTPYCGSQSIEINTENHDGDTPDEKTCHLQWDDCEQKIDMASLASREPILFYDELRVDGVLMRMRDTCMHCIFKDRGSPTKGYPSDSAAYNDLSIVSQRLPIIMQKTQILKVPDNCKAVTNP</sequence>
<proteinExistence type="inferred from homology"/>
<reference evidence="2 3" key="1">
    <citation type="submission" date="2023-12" db="EMBL/GenBank/DDBJ databases">
        <title>A high-quality genome assembly for Dillenia turbinata (Dilleniales).</title>
        <authorList>
            <person name="Chanderbali A."/>
        </authorList>
    </citation>
    <scope>NUCLEOTIDE SEQUENCE [LARGE SCALE GENOMIC DNA]</scope>
    <source>
        <strain evidence="2">LSX21</strain>
        <tissue evidence="2">Leaf</tissue>
    </source>
</reference>
<dbReference type="Proteomes" id="UP001370490">
    <property type="component" value="Unassembled WGS sequence"/>
</dbReference>
<dbReference type="EMBL" id="JBAMMX010000002">
    <property type="protein sequence ID" value="KAK6946030.1"/>
    <property type="molecule type" value="Genomic_DNA"/>
</dbReference>
<protein>
    <submittedName>
        <fullName evidence="2">TIP41-like protein</fullName>
    </submittedName>
</protein>
<evidence type="ECO:0000313" key="3">
    <source>
        <dbReference type="Proteomes" id="UP001370490"/>
    </source>
</evidence>
<evidence type="ECO:0000256" key="1">
    <source>
        <dbReference type="ARBA" id="ARBA00006658"/>
    </source>
</evidence>
<accession>A0AAN8W677</accession>
<gene>
    <name evidence="2" type="ORF">RJ641_013574</name>
</gene>
<dbReference type="Pfam" id="PF04176">
    <property type="entry name" value="TIP41"/>
    <property type="match status" value="1"/>
</dbReference>
<comment type="caution">
    <text evidence="2">The sequence shown here is derived from an EMBL/GenBank/DDBJ whole genome shotgun (WGS) entry which is preliminary data.</text>
</comment>